<comment type="caution">
    <text evidence="2">The sequence shown here is derived from an EMBL/GenBank/DDBJ whole genome shotgun (WGS) entry which is preliminary data.</text>
</comment>
<feature type="region of interest" description="Disordered" evidence="1">
    <location>
        <begin position="38"/>
        <end position="57"/>
    </location>
</feature>
<dbReference type="EMBL" id="SNYN01000012">
    <property type="protein sequence ID" value="TDQ50734.1"/>
    <property type="molecule type" value="Genomic_DNA"/>
</dbReference>
<organism evidence="2 3">
    <name type="scientific">Actinorugispora endophytica</name>
    <dbReference type="NCBI Taxonomy" id="1605990"/>
    <lineage>
        <taxon>Bacteria</taxon>
        <taxon>Bacillati</taxon>
        <taxon>Actinomycetota</taxon>
        <taxon>Actinomycetes</taxon>
        <taxon>Streptosporangiales</taxon>
        <taxon>Nocardiopsidaceae</taxon>
        <taxon>Actinorugispora</taxon>
    </lineage>
</organism>
<proteinExistence type="predicted"/>
<evidence type="ECO:0000313" key="2">
    <source>
        <dbReference type="EMBL" id="TDQ50734.1"/>
    </source>
</evidence>
<dbReference type="AlphaFoldDB" id="A0A4R6V3K1"/>
<reference evidence="2 3" key="1">
    <citation type="submission" date="2019-03" db="EMBL/GenBank/DDBJ databases">
        <title>Genomic Encyclopedia of Type Strains, Phase IV (KMG-IV): sequencing the most valuable type-strain genomes for metagenomic binning, comparative biology and taxonomic classification.</title>
        <authorList>
            <person name="Goeker M."/>
        </authorList>
    </citation>
    <scope>NUCLEOTIDE SEQUENCE [LARGE SCALE GENOMIC DNA]</scope>
    <source>
        <strain evidence="2 3">DSM 46770</strain>
    </source>
</reference>
<protein>
    <recommendedName>
        <fullName evidence="4">DUF3558 domain-containing protein</fullName>
    </recommendedName>
</protein>
<dbReference type="OrthoDB" id="3426617at2"/>
<evidence type="ECO:0000256" key="1">
    <source>
        <dbReference type="SAM" id="MobiDB-lite"/>
    </source>
</evidence>
<dbReference type="RefSeq" id="WP_133742217.1">
    <property type="nucleotide sequence ID" value="NZ_SNYN01000012.1"/>
</dbReference>
<name>A0A4R6V3K1_9ACTN</name>
<accession>A0A4R6V3K1</accession>
<evidence type="ECO:0000313" key="3">
    <source>
        <dbReference type="Proteomes" id="UP000295281"/>
    </source>
</evidence>
<dbReference type="Proteomes" id="UP000295281">
    <property type="component" value="Unassembled WGS sequence"/>
</dbReference>
<dbReference type="PROSITE" id="PS51257">
    <property type="entry name" value="PROKAR_LIPOPROTEIN"/>
    <property type="match status" value="1"/>
</dbReference>
<keyword evidence="3" id="KW-1185">Reference proteome</keyword>
<sequence>MRLVPSSPLSWFAATAGAVLAAGVLFVGCGALPLDGASEGPADAEASPTPAPSPTPEAARFALPASCAEVGADELVGGLAPEGAAVAEEAGEIEGVTDAARLSCAWHDSAAAGAGASFALVFTVNADPSDKAPVVRMPGGQEEMNWEVDVDVDVDTYRTDQADELGGELKSVTTVEGSSRQLHLSLPGDFHVSAVAMFSDASREDMEHVLVSAALRTRR</sequence>
<gene>
    <name evidence="2" type="ORF">EV190_11239</name>
</gene>
<evidence type="ECO:0008006" key="4">
    <source>
        <dbReference type="Google" id="ProtNLM"/>
    </source>
</evidence>